<proteinExistence type="predicted"/>
<gene>
    <name evidence="2" type="ORF">EOK75_06925</name>
</gene>
<feature type="transmembrane region" description="Helical" evidence="1">
    <location>
        <begin position="163"/>
        <end position="185"/>
    </location>
</feature>
<reference evidence="2 3" key="1">
    <citation type="submission" date="2019-05" db="EMBL/GenBank/DDBJ databases">
        <title>Pseudorhodobacter turbinis sp. nov., isolated from the gut of the Korean turban shell.</title>
        <authorList>
            <person name="Jeong Y.-S."/>
            <person name="Kang W.-R."/>
            <person name="Bae J.-W."/>
        </authorList>
    </citation>
    <scope>NUCLEOTIDE SEQUENCE [LARGE SCALE GENOMIC DNA]</scope>
    <source>
        <strain evidence="2 3">S12M18</strain>
    </source>
</reference>
<organism evidence="2 3">
    <name type="scientific">Pseudorhodobacter turbinis</name>
    <dbReference type="NCBI Taxonomy" id="2500533"/>
    <lineage>
        <taxon>Bacteria</taxon>
        <taxon>Pseudomonadati</taxon>
        <taxon>Pseudomonadota</taxon>
        <taxon>Alphaproteobacteria</taxon>
        <taxon>Rhodobacterales</taxon>
        <taxon>Paracoccaceae</taxon>
        <taxon>Pseudorhodobacter</taxon>
    </lineage>
</organism>
<keyword evidence="1" id="KW-1133">Transmembrane helix</keyword>
<dbReference type="AlphaFoldDB" id="A0A4P8EG66"/>
<keyword evidence="1" id="KW-0472">Membrane</keyword>
<feature type="transmembrane region" description="Helical" evidence="1">
    <location>
        <begin position="85"/>
        <end position="104"/>
    </location>
</feature>
<protein>
    <submittedName>
        <fullName evidence="2">Uncharacterized protein</fullName>
    </submittedName>
</protein>
<evidence type="ECO:0000256" key="1">
    <source>
        <dbReference type="SAM" id="Phobius"/>
    </source>
</evidence>
<evidence type="ECO:0000313" key="2">
    <source>
        <dbReference type="EMBL" id="QCO55505.1"/>
    </source>
</evidence>
<dbReference type="Proteomes" id="UP000298631">
    <property type="component" value="Chromosome"/>
</dbReference>
<evidence type="ECO:0000313" key="3">
    <source>
        <dbReference type="Proteomes" id="UP000298631"/>
    </source>
</evidence>
<feature type="transmembrane region" description="Helical" evidence="1">
    <location>
        <begin position="29"/>
        <end position="48"/>
    </location>
</feature>
<name>A0A4P8EG66_9RHOB</name>
<keyword evidence="1" id="KW-0812">Transmembrane</keyword>
<dbReference type="EMBL" id="CP039964">
    <property type="protein sequence ID" value="QCO55505.1"/>
    <property type="molecule type" value="Genomic_DNA"/>
</dbReference>
<dbReference type="KEGG" id="pseb:EOK75_06925"/>
<feature type="transmembrane region" description="Helical" evidence="1">
    <location>
        <begin position="60"/>
        <end position="79"/>
    </location>
</feature>
<feature type="transmembrane region" description="Helical" evidence="1">
    <location>
        <begin position="138"/>
        <end position="157"/>
    </location>
</feature>
<sequence>MNLVLYGVSVLIAGLLTLAQFLGIGFDVVGLLILVLLLHLPSLIPVSVARRFSGIKLGRYPEVVFPVFILLGWVAVAGLHGSIRYALIAGVTFALSVGVQLGVVRAIDMVAKGTNFVGSHNPNFEATSLLAGLKRMCFGTRAGTALLSLVVFWTFLAQGQDSFWWLPPAVLAPVLSFLAAAAMCFNLKTVAEHAASTAAKGIATSVVGNPPKCVIYYSSSKSARHVQLKPTVKEFTDAGIPAALLSREPHSVAACKAAKPDYLWRASTIDTLDAFAQPSLKAAIYINDAAKNTHFIRFNTMAHILLTKRGPVSKLKRLTHNMAVYDAIIAPNIATADLWCRTSEPEVASRVVVVDRNTATLPKAKRNIEPFSSLSLSLKPNFLAMQDTYEGVKVIRALLSWIASDQSRHLSVSIRGADKDVSVRAFQQVLENAAEASQRVTILENADTLAHTESDILIATGADDLWNFAQSEKPVLMIGSQGMTDGIGPLWGSNEEVTKSLNAASKGAYILAPTAFRRRRYNSLESVIDGVLKAKHPEGLQS</sequence>
<dbReference type="RefSeq" id="WP_137193173.1">
    <property type="nucleotide sequence ID" value="NZ_CP039964.1"/>
</dbReference>
<keyword evidence="3" id="KW-1185">Reference proteome</keyword>
<accession>A0A4P8EG66</accession>